<accession>A0AAV0RVM0</accession>
<feature type="region of interest" description="Disordered" evidence="1">
    <location>
        <begin position="226"/>
        <end position="286"/>
    </location>
</feature>
<feature type="region of interest" description="Disordered" evidence="1">
    <location>
        <begin position="1"/>
        <end position="24"/>
    </location>
</feature>
<evidence type="ECO:0000313" key="3">
    <source>
        <dbReference type="Proteomes" id="UP001154282"/>
    </source>
</evidence>
<feature type="compositionally biased region" description="Polar residues" evidence="1">
    <location>
        <begin position="1"/>
        <end position="10"/>
    </location>
</feature>
<dbReference type="PANTHER" id="PTHR37198:SF1">
    <property type="entry name" value="NUCLEOLIN"/>
    <property type="match status" value="1"/>
</dbReference>
<evidence type="ECO:0000256" key="1">
    <source>
        <dbReference type="SAM" id="MobiDB-lite"/>
    </source>
</evidence>
<gene>
    <name evidence="2" type="ORF">LITE_LOCUS50048</name>
</gene>
<organism evidence="2 3">
    <name type="scientific">Linum tenue</name>
    <dbReference type="NCBI Taxonomy" id="586396"/>
    <lineage>
        <taxon>Eukaryota</taxon>
        <taxon>Viridiplantae</taxon>
        <taxon>Streptophyta</taxon>
        <taxon>Embryophyta</taxon>
        <taxon>Tracheophyta</taxon>
        <taxon>Spermatophyta</taxon>
        <taxon>Magnoliopsida</taxon>
        <taxon>eudicotyledons</taxon>
        <taxon>Gunneridae</taxon>
        <taxon>Pentapetalae</taxon>
        <taxon>rosids</taxon>
        <taxon>fabids</taxon>
        <taxon>Malpighiales</taxon>
        <taxon>Linaceae</taxon>
        <taxon>Linum</taxon>
    </lineage>
</organism>
<name>A0AAV0RVM0_9ROSI</name>
<keyword evidence="3" id="KW-1185">Reference proteome</keyword>
<dbReference type="Proteomes" id="UP001154282">
    <property type="component" value="Unassembled WGS sequence"/>
</dbReference>
<dbReference type="PANTHER" id="PTHR37198">
    <property type="entry name" value="NUCLEOLIN"/>
    <property type="match status" value="1"/>
</dbReference>
<proteinExistence type="predicted"/>
<dbReference type="AlphaFoldDB" id="A0AAV0RVM0"/>
<dbReference type="EMBL" id="CAMGYJ010000011">
    <property type="protein sequence ID" value="CAI0561311.1"/>
    <property type="molecule type" value="Genomic_DNA"/>
</dbReference>
<sequence length="361" mass="38749">MEDVDQQQYRDISGSGLGSESETHYSGKAGRIMNQGLTLGKKILVTGLVATSAPVVVPSILVISALGFACSLPSSVFLATYLFTESLMSKLLPLQTHHQIPPEEQHEGIEDSGDLGKYQKISGEGIRRQTLDPIEDEEDEIVDENQNGYTDGDVGEYMKEHRDEETLNMAVKMHPISGIVDIEEGDGVTPVAVAAVPIEVRSVVVEVSEGHVDVDENEELAKGTTGLLESARDEGLPQSPAEVDKKTTEAAASAETGKQTQDSTAAAPSATAATESNDGRNASQNGSTEVLLSNERIWEQINALRVIVGYTASRQPTLMEELSALYVFTGVVPPVASFNDPYDLVEVNAKLRNLKLIVGVK</sequence>
<evidence type="ECO:0000313" key="2">
    <source>
        <dbReference type="EMBL" id="CAI0561311.1"/>
    </source>
</evidence>
<feature type="compositionally biased region" description="Low complexity" evidence="1">
    <location>
        <begin position="263"/>
        <end position="276"/>
    </location>
</feature>
<comment type="caution">
    <text evidence="2">The sequence shown here is derived from an EMBL/GenBank/DDBJ whole genome shotgun (WGS) entry which is preliminary data.</text>
</comment>
<reference evidence="2" key="1">
    <citation type="submission" date="2022-08" db="EMBL/GenBank/DDBJ databases">
        <authorList>
            <person name="Gutierrez-Valencia J."/>
        </authorList>
    </citation>
    <scope>NUCLEOTIDE SEQUENCE</scope>
</reference>
<protein>
    <submittedName>
        <fullName evidence="2">Uncharacterized protein</fullName>
    </submittedName>
</protein>